<dbReference type="AlphaFoldDB" id="W4RXD9"/>
<protein>
    <submittedName>
        <fullName evidence="3">Uncharacterized protein</fullName>
    </submittedName>
</protein>
<evidence type="ECO:0000313" key="2">
    <source>
        <dbReference type="EMBL" id="GAE49037.1"/>
    </source>
</evidence>
<feature type="region of interest" description="Disordered" evidence="1">
    <location>
        <begin position="1"/>
        <end position="21"/>
    </location>
</feature>
<proteinExistence type="predicted"/>
<accession>W4RXD9</accession>
<comment type="caution">
    <text evidence="3">The sequence shown here is derived from an EMBL/GenBank/DDBJ whole genome shotgun (WGS) entry which is preliminary data.</text>
</comment>
<evidence type="ECO:0000313" key="3">
    <source>
        <dbReference type="EMBL" id="GAE49050.1"/>
    </source>
</evidence>
<dbReference type="Proteomes" id="UP000019143">
    <property type="component" value="Unassembled WGS sequence"/>
</dbReference>
<evidence type="ECO:0000313" key="4">
    <source>
        <dbReference type="Proteomes" id="UP000019143"/>
    </source>
</evidence>
<evidence type="ECO:0000256" key="1">
    <source>
        <dbReference type="SAM" id="MobiDB-lite"/>
    </source>
</evidence>
<organism evidence="3 4">
    <name type="scientific">Xanthomonas arboricola pv. pruni str. MAFF 311562</name>
    <dbReference type="NCBI Taxonomy" id="1414836"/>
    <lineage>
        <taxon>Bacteria</taxon>
        <taxon>Pseudomonadati</taxon>
        <taxon>Pseudomonadota</taxon>
        <taxon>Gammaproteobacteria</taxon>
        <taxon>Lysobacterales</taxon>
        <taxon>Lysobacteraceae</taxon>
        <taxon>Xanthomonas</taxon>
    </lineage>
</organism>
<reference evidence="3 4" key="1">
    <citation type="submission" date="2014-01" db="EMBL/GenBank/DDBJ databases">
        <title>Genome sequence and analysis of Xanthomonas arboricola pv. pruni.</title>
        <authorList>
            <person name="Fujikawa T."/>
            <person name="Nakazono-Nagaoka E."/>
        </authorList>
    </citation>
    <scope>NUCLEOTIDE SEQUENCE [LARGE SCALE GENOMIC DNA]</scope>
    <source>
        <strain evidence="4">MAFF 311562</strain>
        <strain evidence="3">MAFF311562</strain>
    </source>
</reference>
<dbReference type="EMBL" id="BAVB01000082">
    <property type="protein sequence ID" value="GAE49037.1"/>
    <property type="molecule type" value="Genomic_DNA"/>
</dbReference>
<sequence>MGLGSFQAPHQTRSLFPGRSSFAPRPSDFLASIFRLALDFPSPRLCNCQPLAKVRRFGPRGYLFCVSA</sequence>
<name>W4RXD9_9XANT</name>
<dbReference type="EMBL" id="BAVB01000083">
    <property type="protein sequence ID" value="GAE49050.1"/>
    <property type="molecule type" value="Genomic_DNA"/>
</dbReference>
<gene>
    <name evidence="2" type="ORF">XPU_0569</name>
    <name evidence="3" type="ORF">XPU_0582</name>
</gene>